<feature type="region of interest" description="Disordered" evidence="1">
    <location>
        <begin position="71"/>
        <end position="94"/>
    </location>
</feature>
<keyword evidence="3" id="KW-1185">Reference proteome</keyword>
<evidence type="ECO:0000313" key="2">
    <source>
        <dbReference type="EMBL" id="RIB27469.1"/>
    </source>
</evidence>
<comment type="caution">
    <text evidence="2">The sequence shown here is derived from an EMBL/GenBank/DDBJ whole genome shotgun (WGS) entry which is preliminary data.</text>
</comment>
<feature type="compositionally biased region" description="Basic and acidic residues" evidence="1">
    <location>
        <begin position="82"/>
        <end position="94"/>
    </location>
</feature>
<protein>
    <submittedName>
        <fullName evidence="2">Uncharacterized protein</fullName>
    </submittedName>
</protein>
<organism evidence="2 3">
    <name type="scientific">Gigaspora rosea</name>
    <dbReference type="NCBI Taxonomy" id="44941"/>
    <lineage>
        <taxon>Eukaryota</taxon>
        <taxon>Fungi</taxon>
        <taxon>Fungi incertae sedis</taxon>
        <taxon>Mucoromycota</taxon>
        <taxon>Glomeromycotina</taxon>
        <taxon>Glomeromycetes</taxon>
        <taxon>Diversisporales</taxon>
        <taxon>Gigasporaceae</taxon>
        <taxon>Gigaspora</taxon>
    </lineage>
</organism>
<evidence type="ECO:0000256" key="1">
    <source>
        <dbReference type="SAM" id="MobiDB-lite"/>
    </source>
</evidence>
<dbReference type="AlphaFoldDB" id="A0A397W2G8"/>
<accession>A0A397W2G8</accession>
<reference evidence="2 3" key="1">
    <citation type="submission" date="2018-06" db="EMBL/GenBank/DDBJ databases">
        <title>Comparative genomics reveals the genomic features of Rhizophagus irregularis, R. cerebriforme, R. diaphanum and Gigaspora rosea, and their symbiotic lifestyle signature.</title>
        <authorList>
            <person name="Morin E."/>
            <person name="San Clemente H."/>
            <person name="Chen E.C.H."/>
            <person name="De La Providencia I."/>
            <person name="Hainaut M."/>
            <person name="Kuo A."/>
            <person name="Kohler A."/>
            <person name="Murat C."/>
            <person name="Tang N."/>
            <person name="Roy S."/>
            <person name="Loubradou J."/>
            <person name="Henrissat B."/>
            <person name="Grigoriev I.V."/>
            <person name="Corradi N."/>
            <person name="Roux C."/>
            <person name="Martin F.M."/>
        </authorList>
    </citation>
    <scope>NUCLEOTIDE SEQUENCE [LARGE SCALE GENOMIC DNA]</scope>
    <source>
        <strain evidence="2 3">DAOM 194757</strain>
    </source>
</reference>
<proteinExistence type="predicted"/>
<sequence>MGHSARYCMSGKTKQIKTGEVYSRPKDVNFCELVYNNEKNNLEVYNVGNDSTPKATKRPVNPKWNTRLRERKVTKVQGQETSKTRQENDLNKVSIQKEYKNKIKQKGNVDHRSWTPFRLQCSRRYPFVAY</sequence>
<evidence type="ECO:0000313" key="3">
    <source>
        <dbReference type="Proteomes" id="UP000266673"/>
    </source>
</evidence>
<gene>
    <name evidence="2" type="ORF">C2G38_2029325</name>
</gene>
<name>A0A397W2G8_9GLOM</name>
<dbReference type="EMBL" id="QKWP01000097">
    <property type="protein sequence ID" value="RIB27469.1"/>
    <property type="molecule type" value="Genomic_DNA"/>
</dbReference>
<dbReference type="Proteomes" id="UP000266673">
    <property type="component" value="Unassembled WGS sequence"/>
</dbReference>